<evidence type="ECO:0000313" key="2">
    <source>
        <dbReference type="Proteomes" id="UP000027120"/>
    </source>
</evidence>
<dbReference type="EMBL" id="KK785238">
    <property type="protein sequence ID" value="KDO45707.1"/>
    <property type="molecule type" value="Genomic_DNA"/>
</dbReference>
<keyword evidence="2" id="KW-1185">Reference proteome</keyword>
<name>A0A067E3A4_CITSI</name>
<gene>
    <name evidence="1" type="ORF">CISIN_1g0114932mg</name>
</gene>
<accession>A0A067E3A4</accession>
<dbReference type="AlphaFoldDB" id="A0A067E3A4"/>
<organism evidence="1 2">
    <name type="scientific">Citrus sinensis</name>
    <name type="common">Sweet orange</name>
    <name type="synonym">Citrus aurantium var. sinensis</name>
    <dbReference type="NCBI Taxonomy" id="2711"/>
    <lineage>
        <taxon>Eukaryota</taxon>
        <taxon>Viridiplantae</taxon>
        <taxon>Streptophyta</taxon>
        <taxon>Embryophyta</taxon>
        <taxon>Tracheophyta</taxon>
        <taxon>Spermatophyta</taxon>
        <taxon>Magnoliopsida</taxon>
        <taxon>eudicotyledons</taxon>
        <taxon>Gunneridae</taxon>
        <taxon>Pentapetalae</taxon>
        <taxon>rosids</taxon>
        <taxon>malvids</taxon>
        <taxon>Sapindales</taxon>
        <taxon>Rutaceae</taxon>
        <taxon>Aurantioideae</taxon>
        <taxon>Citrus</taxon>
    </lineage>
</organism>
<sequence length="44" mass="5055">MATFSLQSPLCTSPIANYWNDHALMSSMLQSPKRHKKLISRCNF</sequence>
<evidence type="ECO:0000313" key="1">
    <source>
        <dbReference type="EMBL" id="KDO45707.1"/>
    </source>
</evidence>
<reference evidence="1 2" key="1">
    <citation type="submission" date="2014-04" db="EMBL/GenBank/DDBJ databases">
        <authorList>
            <consortium name="International Citrus Genome Consortium"/>
            <person name="Gmitter F."/>
            <person name="Chen C."/>
            <person name="Farmerie W."/>
            <person name="Harkins T."/>
            <person name="Desany B."/>
            <person name="Mohiuddin M."/>
            <person name="Kodira C."/>
            <person name="Borodovsky M."/>
            <person name="Lomsadze A."/>
            <person name="Burns P."/>
            <person name="Jenkins J."/>
            <person name="Prochnik S."/>
            <person name="Shu S."/>
            <person name="Chapman J."/>
            <person name="Pitluck S."/>
            <person name="Schmutz J."/>
            <person name="Rokhsar D."/>
        </authorList>
    </citation>
    <scope>NUCLEOTIDE SEQUENCE</scope>
</reference>
<proteinExistence type="predicted"/>
<feature type="non-terminal residue" evidence="1">
    <location>
        <position position="44"/>
    </location>
</feature>
<dbReference type="Proteomes" id="UP000027120">
    <property type="component" value="Unassembled WGS sequence"/>
</dbReference>
<protein>
    <submittedName>
        <fullName evidence="1">Uncharacterized protein</fullName>
    </submittedName>
</protein>